<accession>A0A8J1MKH4</accession>
<dbReference type="GO" id="GO:1990904">
    <property type="term" value="C:ribonucleoprotein complex"/>
    <property type="evidence" value="ECO:0000318"/>
    <property type="project" value="GO_Central"/>
</dbReference>
<sequence length="368" mass="42956">MGRTHKQNREELEGIKEKIKMVSKSPQPSQTEIAPLFSRKTKGQADPLKLVPTRSNREEHTAGATGAMRVQGDSESEGEGDSGDIYAKIANLPTKTEIREMLLEVTIPIREDIKGIKQDIADLAERTDDLEDKVRELQANQKSIYAKIQEQEKKMADISRKMEDQENRNRRKNIRIRGVPESIQNEDIKTFLQQIFNNILNKDKDKVTEIQIERAHRIQKPNRVPQDEPRDILCCLMSYAIKEEILRKAKEVDNIIYEDNTIIFYQDLAKSTLWKRKALKPVTEVLRERKILYRWGFPFSLRVQKEGTWAILRTPLDLDNFLKKLGLPEIKLTNWPEENYQHWGLNWSDQKDWTKITESRKVSPLKAN</sequence>
<keyword evidence="3" id="KW-1185">Reference proteome</keyword>
<dbReference type="PANTHER" id="PTHR11505">
    <property type="entry name" value="L1 TRANSPOSABLE ELEMENT-RELATED"/>
    <property type="match status" value="1"/>
</dbReference>
<evidence type="ECO:0000256" key="1">
    <source>
        <dbReference type="SAM" id="Coils"/>
    </source>
</evidence>
<name>A0A8J1MKH4_XENLA</name>
<protein>
    <submittedName>
        <fullName evidence="4">Golgin subfamily A member 6-like protein 22 isoform X1</fullName>
    </submittedName>
</protein>
<evidence type="ECO:0000313" key="3">
    <source>
        <dbReference type="Proteomes" id="UP000186698"/>
    </source>
</evidence>
<dbReference type="KEGG" id="xla:108704571"/>
<dbReference type="GO" id="GO:0032197">
    <property type="term" value="P:retrotransposition"/>
    <property type="evidence" value="ECO:0000318"/>
    <property type="project" value="GO_Central"/>
</dbReference>
<gene>
    <name evidence="4" type="primary">LOC108704571</name>
</gene>
<proteinExistence type="predicted"/>
<feature type="region of interest" description="Disordered" evidence="2">
    <location>
        <begin position="20"/>
        <end position="82"/>
    </location>
</feature>
<evidence type="ECO:0000256" key="2">
    <source>
        <dbReference type="SAM" id="MobiDB-lite"/>
    </source>
</evidence>
<dbReference type="InterPro" id="IPR004244">
    <property type="entry name" value="Transposase_22"/>
</dbReference>
<dbReference type="Gene3D" id="3.30.70.1820">
    <property type="entry name" value="L1 transposable element, RRM domain"/>
    <property type="match status" value="1"/>
</dbReference>
<dbReference type="AlphaFoldDB" id="A0A8J1MKH4"/>
<dbReference type="Proteomes" id="UP000186698">
    <property type="component" value="Chromosome 3L"/>
</dbReference>
<dbReference type="RefSeq" id="XP_041441901.1">
    <property type="nucleotide sequence ID" value="XM_041585967.1"/>
</dbReference>
<organism evidence="3 4">
    <name type="scientific">Xenopus laevis</name>
    <name type="common">African clawed frog</name>
    <dbReference type="NCBI Taxonomy" id="8355"/>
    <lineage>
        <taxon>Eukaryota</taxon>
        <taxon>Metazoa</taxon>
        <taxon>Chordata</taxon>
        <taxon>Craniata</taxon>
        <taxon>Vertebrata</taxon>
        <taxon>Euteleostomi</taxon>
        <taxon>Amphibia</taxon>
        <taxon>Batrachia</taxon>
        <taxon>Anura</taxon>
        <taxon>Pipoidea</taxon>
        <taxon>Pipidae</taxon>
        <taxon>Xenopodinae</taxon>
        <taxon>Xenopus</taxon>
        <taxon>Xenopus</taxon>
    </lineage>
</organism>
<evidence type="ECO:0000313" key="4">
    <source>
        <dbReference type="RefSeq" id="XP_041441901.1"/>
    </source>
</evidence>
<keyword evidence="1" id="KW-0175">Coiled coil</keyword>
<reference evidence="4" key="1">
    <citation type="submission" date="2025-08" db="UniProtKB">
        <authorList>
            <consortium name="RefSeq"/>
        </authorList>
    </citation>
    <scope>IDENTIFICATION</scope>
    <source>
        <strain evidence="4">J_2021</strain>
        <tissue evidence="4">Erythrocytes</tissue>
    </source>
</reference>
<dbReference type="GO" id="GO:0003727">
    <property type="term" value="F:single-stranded RNA binding"/>
    <property type="evidence" value="ECO:0000318"/>
    <property type="project" value="GO_Central"/>
</dbReference>
<feature type="coiled-coil region" evidence="1">
    <location>
        <begin position="113"/>
        <end position="175"/>
    </location>
</feature>
<dbReference type="GeneID" id="108704571"/>
<dbReference type="OrthoDB" id="9909705at2759"/>